<keyword evidence="7" id="KW-1185">Reference proteome</keyword>
<sequence>MGQRDIDGSAVDVVVIGAGFAGLTAADRLVERGATVLVLEGRDRVGGRAYSGEVAGVTVDLGATWVADRHTAVHSLVGELGCTTTPQYDKGDNLLWMAGRRQTYQGALPVGGPVDVDDLFRIQGRLEELLATIDVEAAWSSPGAAELDAISFGEWLDENGAVISTRELMAVVAKVQWGSGTSDVSLLHALRYLRAAGGLLHMLSVEGGQQQDRIVGGFQGIAVRLAEKLGDRVVLNAAVRSITQSGDEVEVHTDRGVVRGRYAISTTTPAHRADIDFRPTLPDRAVGLVHTWPMGTLSKAFVAFERPFWRDQQLSGEAIIDTGAVFITFDVSPEPDGPGILMAFCDPRKYDGFNAEDRRSRVLDELVRLYGEQAAHPIDYIDHCWGTETFAPGGPNPSVGPFATTSYGPALAEPFERIHWAGSETAGEWAGTLNGAVLTGIRAAEEVAGRLDGTDRVHS</sequence>
<feature type="binding site" evidence="4">
    <location>
        <position position="239"/>
    </location>
    <ligand>
        <name>FAD</name>
        <dbReference type="ChEBI" id="CHEBI:57692"/>
    </ligand>
</feature>
<dbReference type="SUPFAM" id="SSF54373">
    <property type="entry name" value="FAD-linked reductases, C-terminal domain"/>
    <property type="match status" value="1"/>
</dbReference>
<dbReference type="InterPro" id="IPR050703">
    <property type="entry name" value="Flavin_MAO"/>
</dbReference>
<dbReference type="InterPro" id="IPR036188">
    <property type="entry name" value="FAD/NAD-bd_sf"/>
</dbReference>
<protein>
    <submittedName>
        <fullName evidence="6">Flavin monoamine oxidase family protein</fullName>
    </submittedName>
</protein>
<feature type="binding site" evidence="4">
    <location>
        <position position="424"/>
    </location>
    <ligand>
        <name>FAD</name>
        <dbReference type="ChEBI" id="CHEBI:57692"/>
    </ligand>
</feature>
<dbReference type="InterPro" id="IPR001613">
    <property type="entry name" value="Flavin_amine_oxidase"/>
</dbReference>
<comment type="similarity">
    <text evidence="2">Belongs to the flavin monoamine oxidase family.</text>
</comment>
<dbReference type="Gene3D" id="3.50.50.60">
    <property type="entry name" value="FAD/NAD(P)-binding domain"/>
    <property type="match status" value="1"/>
</dbReference>
<evidence type="ECO:0000256" key="2">
    <source>
        <dbReference type="ARBA" id="ARBA00005995"/>
    </source>
</evidence>
<dbReference type="EMBL" id="VIGV01000001">
    <property type="protein sequence ID" value="TWS26304.1"/>
    <property type="molecule type" value="Genomic_DNA"/>
</dbReference>
<evidence type="ECO:0000256" key="1">
    <source>
        <dbReference type="ARBA" id="ARBA00001974"/>
    </source>
</evidence>
<dbReference type="SUPFAM" id="SSF51905">
    <property type="entry name" value="FAD/NAD(P)-binding domain"/>
    <property type="match status" value="1"/>
</dbReference>
<gene>
    <name evidence="6" type="ORF">FK268_03445</name>
</gene>
<dbReference type="GO" id="GO:0016491">
    <property type="term" value="F:oxidoreductase activity"/>
    <property type="evidence" value="ECO:0007669"/>
    <property type="project" value="UniProtKB-KW"/>
</dbReference>
<reference evidence="6 7" key="1">
    <citation type="submission" date="2019-08" db="EMBL/GenBank/DDBJ databases">
        <title>Tsukamurella conjunctivitidis sp. nov., Tsukamurella assacharolytica sp. nov. and Tsukamurella sputae sp. nov. isolated from patients with conjunctivitis, bacteraemia (lymphoma) and respiratory infection (sputum) in Hong Kong.</title>
        <authorList>
            <person name="Fok K.M.N."/>
            <person name="Fong J.Y.H."/>
        </authorList>
    </citation>
    <scope>NUCLEOTIDE SEQUENCE [LARGE SCALE GENOMIC DNA]</scope>
    <source>
        <strain evidence="6 7">HKU70</strain>
    </source>
</reference>
<evidence type="ECO:0000256" key="3">
    <source>
        <dbReference type="ARBA" id="ARBA00023002"/>
    </source>
</evidence>
<evidence type="ECO:0000256" key="4">
    <source>
        <dbReference type="PIRSR" id="PIRSR601613-1"/>
    </source>
</evidence>
<dbReference type="PANTHER" id="PTHR43563">
    <property type="entry name" value="AMINE OXIDASE"/>
    <property type="match status" value="1"/>
</dbReference>
<dbReference type="AlphaFoldDB" id="A0A5C5RU34"/>
<dbReference type="PRINTS" id="PR00757">
    <property type="entry name" value="AMINEOXDASEF"/>
</dbReference>
<feature type="binding site" evidence="4">
    <location>
        <position position="344"/>
    </location>
    <ligand>
        <name>substrate</name>
    </ligand>
</feature>
<comment type="caution">
    <text evidence="6">The sequence shown here is derived from an EMBL/GenBank/DDBJ whole genome shotgun (WGS) entry which is preliminary data.</text>
</comment>
<feature type="domain" description="Amine oxidase" evidence="5">
    <location>
        <begin position="20"/>
        <end position="447"/>
    </location>
</feature>
<dbReference type="Proteomes" id="UP000319792">
    <property type="component" value="Unassembled WGS sequence"/>
</dbReference>
<name>A0A5C5RU34_9ACTN</name>
<evidence type="ECO:0000313" key="6">
    <source>
        <dbReference type="EMBL" id="TWS26304.1"/>
    </source>
</evidence>
<proteinExistence type="inferred from homology"/>
<accession>A0A5C5RU34</accession>
<keyword evidence="3" id="KW-0560">Oxidoreductase</keyword>
<dbReference type="InterPro" id="IPR002937">
    <property type="entry name" value="Amino_oxidase"/>
</dbReference>
<organism evidence="6 7">
    <name type="scientific">Tsukamurella sputi</name>
    <dbReference type="NCBI Taxonomy" id="2591848"/>
    <lineage>
        <taxon>Bacteria</taxon>
        <taxon>Bacillati</taxon>
        <taxon>Actinomycetota</taxon>
        <taxon>Actinomycetes</taxon>
        <taxon>Mycobacteriales</taxon>
        <taxon>Tsukamurellaceae</taxon>
        <taxon>Tsukamurella</taxon>
    </lineage>
</organism>
<dbReference type="PANTHER" id="PTHR43563:SF1">
    <property type="entry name" value="AMINE OXIDASE [FLAVIN-CONTAINING] B"/>
    <property type="match status" value="1"/>
</dbReference>
<dbReference type="Pfam" id="PF01593">
    <property type="entry name" value="Amino_oxidase"/>
    <property type="match status" value="1"/>
</dbReference>
<dbReference type="RefSeq" id="WP_146431108.1">
    <property type="nucleotide sequence ID" value="NZ_VIGV01000001.1"/>
</dbReference>
<comment type="cofactor">
    <cofactor evidence="1">
        <name>FAD</name>
        <dbReference type="ChEBI" id="CHEBI:57692"/>
    </cofactor>
</comment>
<dbReference type="OrthoDB" id="337830at2"/>
<evidence type="ECO:0000259" key="5">
    <source>
        <dbReference type="Pfam" id="PF01593"/>
    </source>
</evidence>
<evidence type="ECO:0000313" key="7">
    <source>
        <dbReference type="Proteomes" id="UP000319792"/>
    </source>
</evidence>